<dbReference type="EMBL" id="PVWK01000142">
    <property type="protein sequence ID" value="PSB24514.1"/>
    <property type="molecule type" value="Genomic_DNA"/>
</dbReference>
<protein>
    <submittedName>
        <fullName evidence="1">CopG family transcriptional regulator</fullName>
    </submittedName>
</protein>
<accession>A0A2T1DVV7</accession>
<dbReference type="AlphaFoldDB" id="A0A2T1DVV7"/>
<gene>
    <name evidence="1" type="ORF">C7B82_26105</name>
</gene>
<dbReference type="RefSeq" id="WP_106259698.1">
    <property type="nucleotide sequence ID" value="NZ_CAWNSW010000105.1"/>
</dbReference>
<proteinExistence type="predicted"/>
<sequence>MDVEYDFSQGKRGAVEPIVAGKTRITIRLDDDVLAWFREQVNAAGGGNYQSLINEALRQHIEQKREPLEATLRRVLREELERVDK</sequence>
<comment type="caution">
    <text evidence="1">The sequence shown here is derived from an EMBL/GenBank/DDBJ whole genome shotgun (WGS) entry which is preliminary data.</text>
</comment>
<reference evidence="1 2" key="2">
    <citation type="submission" date="2018-03" db="EMBL/GenBank/DDBJ databases">
        <title>The ancient ancestry and fast evolution of plastids.</title>
        <authorList>
            <person name="Moore K.R."/>
            <person name="Magnabosco C."/>
            <person name="Momper L."/>
            <person name="Gold D.A."/>
            <person name="Bosak T."/>
            <person name="Fournier G.P."/>
        </authorList>
    </citation>
    <scope>NUCLEOTIDE SEQUENCE [LARGE SCALE GENOMIC DNA]</scope>
    <source>
        <strain evidence="1 2">ULC18</strain>
    </source>
</reference>
<evidence type="ECO:0000313" key="2">
    <source>
        <dbReference type="Proteomes" id="UP000239576"/>
    </source>
</evidence>
<dbReference type="OrthoDB" id="5297245at2"/>
<evidence type="ECO:0000313" key="1">
    <source>
        <dbReference type="EMBL" id="PSB24514.1"/>
    </source>
</evidence>
<organism evidence="1 2">
    <name type="scientific">Stenomitos frigidus ULC18</name>
    <dbReference type="NCBI Taxonomy" id="2107698"/>
    <lineage>
        <taxon>Bacteria</taxon>
        <taxon>Bacillati</taxon>
        <taxon>Cyanobacteriota</taxon>
        <taxon>Cyanophyceae</taxon>
        <taxon>Leptolyngbyales</taxon>
        <taxon>Leptolyngbyaceae</taxon>
        <taxon>Stenomitos</taxon>
    </lineage>
</organism>
<reference evidence="2" key="1">
    <citation type="submission" date="2018-02" db="EMBL/GenBank/DDBJ databases">
        <authorList>
            <person name="Moore K."/>
            <person name="Momper L."/>
        </authorList>
    </citation>
    <scope>NUCLEOTIDE SEQUENCE [LARGE SCALE GENOMIC DNA]</scope>
    <source>
        <strain evidence="2">ULC18</strain>
    </source>
</reference>
<dbReference type="InterPro" id="IPR025528">
    <property type="entry name" value="BrnA_antitoxin"/>
</dbReference>
<keyword evidence="2" id="KW-1185">Reference proteome</keyword>
<dbReference type="Pfam" id="PF14384">
    <property type="entry name" value="BrnA_antitoxin"/>
    <property type="match status" value="1"/>
</dbReference>
<name>A0A2T1DVV7_9CYAN</name>
<dbReference type="Proteomes" id="UP000239576">
    <property type="component" value="Unassembled WGS sequence"/>
</dbReference>